<gene>
    <name evidence="6" type="ORF">QJS10_CPB15g00321</name>
</gene>
<sequence length="488" mass="54220">MASESTEHPPPPRMEEEEEARIISAAARSLPRDAVQELLSVGVCVRCIFRLFGVRGPIYSCSSLSASVLCSVFEDDSGTERNGSPINGVVHSPCVIQDPHKDQLFCGVCLGILQFAYDQEQAISSCKKESRMNDFTASIAELVKREGHQIDGFSLEISIPPVILANERAIRLYMKRKYESETWFHEKLVNEHISVKDALKLSIIHSFENHLAIKCGVESFRIRLTYSHSKASLKLQNFSAKDSACKKRKTEYNGPGANGSHMSTGNGGSEPSFSESEAAICRTLQGLQDQVFAELFPLPPEKYSRKVSQTCWMVDGERIGEASVEEIIGTNVLPVCKGDSYKFHAAGREDIDVRMLGSGRPFLVEVLNARISPSLSDIQAIADKINNSENHFVEVKNLKIVDSQVWTLMREGEAEKQKQYAALVWISRPLEETDLQKISSIKELAGTYIKEFVHGDLGRTQPNIGTILGCRAEIVQLDVTDVKMDSFD</sequence>
<feature type="domain" description="Pus10-like C-terminal" evidence="5">
    <location>
        <begin position="302"/>
        <end position="444"/>
    </location>
</feature>
<evidence type="ECO:0000256" key="3">
    <source>
        <dbReference type="ARBA" id="ARBA00023235"/>
    </source>
</evidence>
<dbReference type="FunFam" id="3.30.70.2510:FF:000001">
    <property type="entry name" value="tRNA pseudouridine synthase Pus10"/>
    <property type="match status" value="1"/>
</dbReference>
<evidence type="ECO:0000256" key="1">
    <source>
        <dbReference type="ARBA" id="ARBA00012787"/>
    </source>
</evidence>
<dbReference type="Gene3D" id="3.30.70.2510">
    <property type="match status" value="1"/>
</dbReference>
<dbReference type="PANTHER" id="PTHR21568">
    <property type="entry name" value="TRNA PSEUDOURIDINE SYNTHASE PUS10"/>
    <property type="match status" value="1"/>
</dbReference>
<reference evidence="6" key="1">
    <citation type="journal article" date="2023" name="Nat. Commun.">
        <title>Diploid and tetraploid genomes of Acorus and the evolution of monocots.</title>
        <authorList>
            <person name="Ma L."/>
            <person name="Liu K.W."/>
            <person name="Li Z."/>
            <person name="Hsiao Y.Y."/>
            <person name="Qi Y."/>
            <person name="Fu T."/>
            <person name="Tang G.D."/>
            <person name="Zhang D."/>
            <person name="Sun W.H."/>
            <person name="Liu D.K."/>
            <person name="Li Y."/>
            <person name="Chen G.Z."/>
            <person name="Liu X.D."/>
            <person name="Liao X.Y."/>
            <person name="Jiang Y.T."/>
            <person name="Yu X."/>
            <person name="Hao Y."/>
            <person name="Huang J."/>
            <person name="Zhao X.W."/>
            <person name="Ke S."/>
            <person name="Chen Y.Y."/>
            <person name="Wu W.L."/>
            <person name="Hsu J.L."/>
            <person name="Lin Y.F."/>
            <person name="Huang M.D."/>
            <person name="Li C.Y."/>
            <person name="Huang L."/>
            <person name="Wang Z.W."/>
            <person name="Zhao X."/>
            <person name="Zhong W.Y."/>
            <person name="Peng D.H."/>
            <person name="Ahmad S."/>
            <person name="Lan S."/>
            <person name="Zhang J.S."/>
            <person name="Tsai W.C."/>
            <person name="Van de Peer Y."/>
            <person name="Liu Z.J."/>
        </authorList>
    </citation>
    <scope>NUCLEOTIDE SEQUENCE</scope>
    <source>
        <strain evidence="6">CP</strain>
    </source>
</reference>
<evidence type="ECO:0000313" key="7">
    <source>
        <dbReference type="Proteomes" id="UP001180020"/>
    </source>
</evidence>
<keyword evidence="7" id="KW-1185">Reference proteome</keyword>
<evidence type="ECO:0000256" key="2">
    <source>
        <dbReference type="ARBA" id="ARBA00022694"/>
    </source>
</evidence>
<accession>A0AAV9D8B7</accession>
<dbReference type="EMBL" id="JAUJYO010000015">
    <property type="protein sequence ID" value="KAK1297415.1"/>
    <property type="molecule type" value="Genomic_DNA"/>
</dbReference>
<proteinExistence type="predicted"/>
<reference evidence="6" key="2">
    <citation type="submission" date="2023-06" db="EMBL/GenBank/DDBJ databases">
        <authorList>
            <person name="Ma L."/>
            <person name="Liu K.-W."/>
            <person name="Li Z."/>
            <person name="Hsiao Y.-Y."/>
            <person name="Qi Y."/>
            <person name="Fu T."/>
            <person name="Tang G."/>
            <person name="Zhang D."/>
            <person name="Sun W.-H."/>
            <person name="Liu D.-K."/>
            <person name="Li Y."/>
            <person name="Chen G.-Z."/>
            <person name="Liu X.-D."/>
            <person name="Liao X.-Y."/>
            <person name="Jiang Y.-T."/>
            <person name="Yu X."/>
            <person name="Hao Y."/>
            <person name="Huang J."/>
            <person name="Zhao X.-W."/>
            <person name="Ke S."/>
            <person name="Chen Y.-Y."/>
            <person name="Wu W.-L."/>
            <person name="Hsu J.-L."/>
            <person name="Lin Y.-F."/>
            <person name="Huang M.-D."/>
            <person name="Li C.-Y."/>
            <person name="Huang L."/>
            <person name="Wang Z.-W."/>
            <person name="Zhao X."/>
            <person name="Zhong W.-Y."/>
            <person name="Peng D.-H."/>
            <person name="Ahmad S."/>
            <person name="Lan S."/>
            <person name="Zhang J.-S."/>
            <person name="Tsai W.-C."/>
            <person name="Van De Peer Y."/>
            <person name="Liu Z.-J."/>
        </authorList>
    </citation>
    <scope>NUCLEOTIDE SEQUENCE</scope>
    <source>
        <strain evidence="6">CP</strain>
        <tissue evidence="6">Leaves</tissue>
    </source>
</reference>
<dbReference type="GO" id="GO:0160148">
    <property type="term" value="F:tRNA pseudouridine(55) synthase activity"/>
    <property type="evidence" value="ECO:0007669"/>
    <property type="project" value="UniProtKB-EC"/>
</dbReference>
<dbReference type="PANTHER" id="PTHR21568:SF0">
    <property type="entry name" value="TRNA PSEUDOURIDINE SYNTHASE PUS10"/>
    <property type="match status" value="1"/>
</dbReference>
<dbReference type="Pfam" id="PF21238">
    <property type="entry name" value="Pus10_C"/>
    <property type="match status" value="1"/>
</dbReference>
<dbReference type="GO" id="GO:0031119">
    <property type="term" value="P:tRNA pseudouridine synthesis"/>
    <property type="evidence" value="ECO:0007669"/>
    <property type="project" value="TreeGrafter"/>
</dbReference>
<keyword evidence="3" id="KW-0413">Isomerase</keyword>
<evidence type="ECO:0000256" key="4">
    <source>
        <dbReference type="SAM" id="MobiDB-lite"/>
    </source>
</evidence>
<dbReference type="EC" id="5.4.99.25" evidence="1"/>
<keyword evidence="2" id="KW-0819">tRNA processing</keyword>
<dbReference type="InterPro" id="IPR039894">
    <property type="entry name" value="Pus10-like"/>
</dbReference>
<name>A0AAV9D8B7_ACOCL</name>
<protein>
    <recommendedName>
        <fullName evidence="1">tRNA pseudouridine(55) synthase</fullName>
        <ecNumber evidence="1">5.4.99.25</ecNumber>
    </recommendedName>
</protein>
<feature type="compositionally biased region" description="Polar residues" evidence="4">
    <location>
        <begin position="260"/>
        <end position="269"/>
    </location>
</feature>
<organism evidence="6 7">
    <name type="scientific">Acorus calamus</name>
    <name type="common">Sweet flag</name>
    <dbReference type="NCBI Taxonomy" id="4465"/>
    <lineage>
        <taxon>Eukaryota</taxon>
        <taxon>Viridiplantae</taxon>
        <taxon>Streptophyta</taxon>
        <taxon>Embryophyta</taxon>
        <taxon>Tracheophyta</taxon>
        <taxon>Spermatophyta</taxon>
        <taxon>Magnoliopsida</taxon>
        <taxon>Liliopsida</taxon>
        <taxon>Acoraceae</taxon>
        <taxon>Acorus</taxon>
    </lineage>
</organism>
<feature type="region of interest" description="Disordered" evidence="4">
    <location>
        <begin position="249"/>
        <end position="269"/>
    </location>
</feature>
<dbReference type="InterPro" id="IPR048741">
    <property type="entry name" value="Pus10-like_C"/>
</dbReference>
<evidence type="ECO:0000259" key="5">
    <source>
        <dbReference type="Pfam" id="PF21238"/>
    </source>
</evidence>
<evidence type="ECO:0000313" key="6">
    <source>
        <dbReference type="EMBL" id="KAK1297415.1"/>
    </source>
</evidence>
<dbReference type="AlphaFoldDB" id="A0AAV9D8B7"/>
<dbReference type="Proteomes" id="UP001180020">
    <property type="component" value="Unassembled WGS sequence"/>
</dbReference>
<comment type="caution">
    <text evidence="6">The sequence shown here is derived from an EMBL/GenBank/DDBJ whole genome shotgun (WGS) entry which is preliminary data.</text>
</comment>
<dbReference type="Gene3D" id="3.30.70.3190">
    <property type="match status" value="1"/>
</dbReference>